<dbReference type="AlphaFoldDB" id="A0A0R1QVE6"/>
<dbReference type="GO" id="GO:0003989">
    <property type="term" value="F:acetyl-CoA carboxylase activity"/>
    <property type="evidence" value="ECO:0007669"/>
    <property type="project" value="InterPro"/>
</dbReference>
<dbReference type="InterPro" id="IPR000089">
    <property type="entry name" value="Biotin_lipoyl"/>
</dbReference>
<dbReference type="EMBL" id="AZEU01000110">
    <property type="protein sequence ID" value="KRL46229.1"/>
    <property type="molecule type" value="Genomic_DNA"/>
</dbReference>
<dbReference type="PRINTS" id="PR01071">
    <property type="entry name" value="ACOABIOTINCC"/>
</dbReference>
<comment type="caution">
    <text evidence="5">The sequence shown here is derived from an EMBL/GenBank/DDBJ whole genome shotgun (WGS) entry which is preliminary data.</text>
</comment>
<evidence type="ECO:0000256" key="3">
    <source>
        <dbReference type="RuleBase" id="RU364072"/>
    </source>
</evidence>
<dbReference type="Pfam" id="PF00364">
    <property type="entry name" value="Biotin_lipoyl"/>
    <property type="match status" value="1"/>
</dbReference>
<sequence length="135" mass="14440">MDEETIAALIDKLESSQISEFDYANGELHLHLTKSPQAPVASVPPSTPTVASQAPSIDAPLVGIVYLAPKPGEPVYKEVGAHVEAGEVVCVIESMKMMNEVKSTVSGVIKERLVADAALVEYHQPLFIVEEESNA</sequence>
<accession>A0A0R1QVE6</accession>
<keyword evidence="3" id="KW-0275">Fatty acid biosynthesis</keyword>
<dbReference type="GO" id="GO:0006633">
    <property type="term" value="P:fatty acid biosynthetic process"/>
    <property type="evidence" value="ECO:0007669"/>
    <property type="project" value="UniProtKB-UniPathway"/>
</dbReference>
<keyword evidence="3" id="KW-0276">Fatty acid metabolism</keyword>
<dbReference type="PANTHER" id="PTHR45266">
    <property type="entry name" value="OXALOACETATE DECARBOXYLASE ALPHA CHAIN"/>
    <property type="match status" value="1"/>
</dbReference>
<dbReference type="Proteomes" id="UP000051790">
    <property type="component" value="Unassembled WGS sequence"/>
</dbReference>
<dbReference type="PROSITE" id="PS50968">
    <property type="entry name" value="BIOTINYL_LIPOYL"/>
    <property type="match status" value="1"/>
</dbReference>
<dbReference type="PATRIC" id="fig|1423769.4.peg.509"/>
<feature type="domain" description="Lipoyl-binding" evidence="4">
    <location>
        <begin position="54"/>
        <end position="130"/>
    </location>
</feature>
<reference evidence="5 6" key="1">
    <citation type="journal article" date="2015" name="Genome Announc.">
        <title>Expanding the biotechnology potential of lactobacilli through comparative genomics of 213 strains and associated genera.</title>
        <authorList>
            <person name="Sun Z."/>
            <person name="Harris H.M."/>
            <person name="McCann A."/>
            <person name="Guo C."/>
            <person name="Argimon S."/>
            <person name="Zhang W."/>
            <person name="Yang X."/>
            <person name="Jeffery I.B."/>
            <person name="Cooney J.C."/>
            <person name="Kagawa T.F."/>
            <person name="Liu W."/>
            <person name="Song Y."/>
            <person name="Salvetti E."/>
            <person name="Wrobel A."/>
            <person name="Rasinkangas P."/>
            <person name="Parkhill J."/>
            <person name="Rea M.C."/>
            <person name="O'Sullivan O."/>
            <person name="Ritari J."/>
            <person name="Douillard F.P."/>
            <person name="Paul Ross R."/>
            <person name="Yang R."/>
            <person name="Briner A.E."/>
            <person name="Felis G.E."/>
            <person name="de Vos W.M."/>
            <person name="Barrangou R."/>
            <person name="Klaenhammer T.R."/>
            <person name="Caufield P.W."/>
            <person name="Cui Y."/>
            <person name="Zhang H."/>
            <person name="O'Toole P.W."/>
        </authorList>
    </citation>
    <scope>NUCLEOTIDE SEQUENCE [LARGE SCALE GENOMIC DNA]</scope>
    <source>
        <strain evidence="5 6">DSM 13343</strain>
    </source>
</reference>
<comment type="function">
    <text evidence="3">This protein is a component of the acetyl coenzyme A carboxylase complex; first, biotin carboxylase catalyzes the carboxylation of the carrier protein and then the transcarboxylase transfers the carboxyl group to form malonyl-CoA.</text>
</comment>
<proteinExistence type="predicted"/>
<name>A0A0R1QVE6_9LACO</name>
<dbReference type="RefSeq" id="WP_054718428.1">
    <property type="nucleotide sequence ID" value="NZ_AZEU01000110.1"/>
</dbReference>
<dbReference type="InterPro" id="IPR001249">
    <property type="entry name" value="AcCoA_biotinCC"/>
</dbReference>
<dbReference type="InterPro" id="IPR050709">
    <property type="entry name" value="Biotin_Carboxyl_Carrier/Decarb"/>
</dbReference>
<evidence type="ECO:0000256" key="2">
    <source>
        <dbReference type="ARBA" id="ARBA00023267"/>
    </source>
</evidence>
<evidence type="ECO:0000313" key="5">
    <source>
        <dbReference type="EMBL" id="KRL46229.1"/>
    </source>
</evidence>
<dbReference type="OrthoDB" id="9811735at2"/>
<gene>
    <name evidence="5" type="ORF">FD01_GL000477</name>
</gene>
<evidence type="ECO:0000256" key="1">
    <source>
        <dbReference type="ARBA" id="ARBA00017562"/>
    </source>
</evidence>
<protein>
    <recommendedName>
        <fullName evidence="1 3">Biotin carboxyl carrier protein of acetyl-CoA carboxylase</fullName>
    </recommendedName>
</protein>
<dbReference type="Gene3D" id="2.40.50.100">
    <property type="match status" value="1"/>
</dbReference>
<dbReference type="GO" id="GO:0009317">
    <property type="term" value="C:acetyl-CoA carboxylase complex"/>
    <property type="evidence" value="ECO:0007669"/>
    <property type="project" value="InterPro"/>
</dbReference>
<evidence type="ECO:0000259" key="4">
    <source>
        <dbReference type="PROSITE" id="PS50968"/>
    </source>
</evidence>
<comment type="pathway">
    <text evidence="3">Lipid metabolism; fatty acid biosynthesis.</text>
</comment>
<keyword evidence="3" id="KW-0443">Lipid metabolism</keyword>
<dbReference type="SUPFAM" id="SSF51230">
    <property type="entry name" value="Single hybrid motif"/>
    <property type="match status" value="1"/>
</dbReference>
<dbReference type="UniPathway" id="UPA00094"/>
<dbReference type="InterPro" id="IPR011053">
    <property type="entry name" value="Single_hybrid_motif"/>
</dbReference>
<dbReference type="CDD" id="cd06850">
    <property type="entry name" value="biotinyl_domain"/>
    <property type="match status" value="1"/>
</dbReference>
<dbReference type="PANTHER" id="PTHR45266:SF3">
    <property type="entry name" value="OXALOACETATE DECARBOXYLASE ALPHA CHAIN"/>
    <property type="match status" value="1"/>
</dbReference>
<evidence type="ECO:0000313" key="6">
    <source>
        <dbReference type="Proteomes" id="UP000051790"/>
    </source>
</evidence>
<organism evidence="5 6">
    <name type="scientific">Lacticaseibacillus manihotivorans DSM 13343 = JCM 12514</name>
    <dbReference type="NCBI Taxonomy" id="1423769"/>
    <lineage>
        <taxon>Bacteria</taxon>
        <taxon>Bacillati</taxon>
        <taxon>Bacillota</taxon>
        <taxon>Bacilli</taxon>
        <taxon>Lactobacillales</taxon>
        <taxon>Lactobacillaceae</taxon>
        <taxon>Lacticaseibacillus</taxon>
    </lineage>
</organism>
<keyword evidence="3" id="KW-0444">Lipid biosynthesis</keyword>
<keyword evidence="6" id="KW-1185">Reference proteome</keyword>
<keyword evidence="2 3" id="KW-0092">Biotin</keyword>